<evidence type="ECO:0000313" key="1">
    <source>
        <dbReference type="EMBL" id="PMS21279.1"/>
    </source>
</evidence>
<comment type="caution">
    <text evidence="1">The sequence shown here is derived from an EMBL/GenBank/DDBJ whole genome shotgun (WGS) entry which is preliminary data.</text>
</comment>
<dbReference type="Proteomes" id="UP000235616">
    <property type="component" value="Unassembled WGS sequence"/>
</dbReference>
<name>A0A2N7VVV8_9BURK</name>
<gene>
    <name evidence="1" type="ORF">C0Z18_08955</name>
</gene>
<sequence length="59" mass="6154">MQQQARLAGTTGLGLSRECARVIEMKFSCAACDPIEAAFVVLSGALRQRAAAKRGESGA</sequence>
<accession>A0A2N7VVV8</accession>
<dbReference type="AlphaFoldDB" id="A0A2N7VVV8"/>
<keyword evidence="2" id="KW-1185">Reference proteome</keyword>
<reference evidence="1 2" key="1">
    <citation type="submission" date="2018-01" db="EMBL/GenBank/DDBJ databases">
        <title>Whole genome analyses suggest that Burkholderia sensu lato contains two further novel genera in the rhizoxinica-symbiotica group Mycetohabitans gen. nov., and Trinickia gen. nov.: implications for the evolution of diazotrophy and nodulation in the Burkholderiaceae.</title>
        <authorList>
            <person name="Estrada-de los Santos P."/>
            <person name="Palmer M."/>
            <person name="Chavez-Ramirez B."/>
            <person name="Beukes C."/>
            <person name="Steenkamp E.T."/>
            <person name="Hirsch A.M."/>
            <person name="Manyaka P."/>
            <person name="Maluk M."/>
            <person name="Lafos M."/>
            <person name="Crook M."/>
            <person name="Gross E."/>
            <person name="Simon M.F."/>
            <person name="Bueno dos Reis Junior F."/>
            <person name="Poole P.S."/>
            <person name="Venter S.N."/>
            <person name="James E.K."/>
        </authorList>
    </citation>
    <scope>NUCLEOTIDE SEQUENCE [LARGE SCALE GENOMIC DNA]</scope>
    <source>
        <strain evidence="1 2">GIMN1.004</strain>
    </source>
</reference>
<organism evidence="1 2">
    <name type="scientific">Trinickia dabaoshanensis</name>
    <dbReference type="NCBI Taxonomy" id="564714"/>
    <lineage>
        <taxon>Bacteria</taxon>
        <taxon>Pseudomonadati</taxon>
        <taxon>Pseudomonadota</taxon>
        <taxon>Betaproteobacteria</taxon>
        <taxon>Burkholderiales</taxon>
        <taxon>Burkholderiaceae</taxon>
        <taxon>Trinickia</taxon>
    </lineage>
</organism>
<protein>
    <submittedName>
        <fullName evidence="1">Uncharacterized protein</fullName>
    </submittedName>
</protein>
<proteinExistence type="predicted"/>
<dbReference type="EMBL" id="PNYA01000006">
    <property type="protein sequence ID" value="PMS21279.1"/>
    <property type="molecule type" value="Genomic_DNA"/>
</dbReference>
<evidence type="ECO:0000313" key="2">
    <source>
        <dbReference type="Proteomes" id="UP000235616"/>
    </source>
</evidence>